<dbReference type="SUPFAM" id="SSF88713">
    <property type="entry name" value="Glycoside hydrolase/deacetylase"/>
    <property type="match status" value="1"/>
</dbReference>
<sequence>MWWWRLRGELARWDRAGRRPRLWLRDDDARAPSAALDSLLALTTRHGVPLALAVVPQGEALPALAARLARAPHAAVIQHGTDHLDRRGGPAAEFRDDTPPEAAAAALRAGAARLRAAFPAALPVYAPPWNALQPPLLPGLRAAGFRAVSGYGGMAAEWSGLERVDAHADLLRWKPRARCRGERRFVARLVRGLAERRREGEWSVPLGVLAHHLDHDAGAWRLLDGLLRATPREAWEGLPALLRG</sequence>
<dbReference type="AlphaFoldDB" id="A0A502G169"/>
<evidence type="ECO:0000313" key="1">
    <source>
        <dbReference type="EMBL" id="TPG55677.1"/>
    </source>
</evidence>
<proteinExistence type="predicted"/>
<evidence type="ECO:0000313" key="2">
    <source>
        <dbReference type="Proteomes" id="UP000317078"/>
    </source>
</evidence>
<reference evidence="1 2" key="1">
    <citation type="journal article" date="2019" name="Environ. Microbiol.">
        <title>Species interactions and distinct microbial communities in high Arctic permafrost affected cryosols are associated with the CH4 and CO2 gas fluxes.</title>
        <authorList>
            <person name="Altshuler I."/>
            <person name="Hamel J."/>
            <person name="Turney S."/>
            <person name="Magnuson E."/>
            <person name="Levesque R."/>
            <person name="Greer C."/>
            <person name="Whyte L.G."/>
        </authorList>
    </citation>
    <scope>NUCLEOTIDE SEQUENCE [LARGE SCALE GENOMIC DNA]</scope>
    <source>
        <strain evidence="1 2">S9.3B</strain>
    </source>
</reference>
<dbReference type="Proteomes" id="UP000317078">
    <property type="component" value="Unassembled WGS sequence"/>
</dbReference>
<gene>
    <name evidence="1" type="ORF">EAH89_13995</name>
</gene>
<protein>
    <submittedName>
        <fullName evidence="1">Polysaccharide deacetylase</fullName>
    </submittedName>
</protein>
<accession>A0A502G169</accession>
<keyword evidence="2" id="KW-1185">Reference proteome</keyword>
<dbReference type="InterPro" id="IPR011330">
    <property type="entry name" value="Glyco_hydro/deAcase_b/a-brl"/>
</dbReference>
<dbReference type="OrthoDB" id="6086702at2"/>
<organism evidence="1 2">
    <name type="scientific">Muricoccus nepalensis</name>
    <dbReference type="NCBI Taxonomy" id="1854500"/>
    <lineage>
        <taxon>Bacteria</taxon>
        <taxon>Pseudomonadati</taxon>
        <taxon>Pseudomonadota</taxon>
        <taxon>Alphaproteobacteria</taxon>
        <taxon>Acetobacterales</taxon>
        <taxon>Roseomonadaceae</taxon>
        <taxon>Muricoccus</taxon>
    </lineage>
</organism>
<name>A0A502G169_9PROT</name>
<dbReference type="EMBL" id="RCZP01000012">
    <property type="protein sequence ID" value="TPG55677.1"/>
    <property type="molecule type" value="Genomic_DNA"/>
</dbReference>
<comment type="caution">
    <text evidence="1">The sequence shown here is derived from an EMBL/GenBank/DDBJ whole genome shotgun (WGS) entry which is preliminary data.</text>
</comment>
<dbReference type="RefSeq" id="WP_140884143.1">
    <property type="nucleotide sequence ID" value="NZ_RCZP01000012.1"/>
</dbReference>
<dbReference type="Gene3D" id="3.20.20.370">
    <property type="entry name" value="Glycoside hydrolase/deacetylase"/>
    <property type="match status" value="1"/>
</dbReference>
<dbReference type="GO" id="GO:0005975">
    <property type="term" value="P:carbohydrate metabolic process"/>
    <property type="evidence" value="ECO:0007669"/>
    <property type="project" value="InterPro"/>
</dbReference>